<dbReference type="SUPFAM" id="SSF49785">
    <property type="entry name" value="Galactose-binding domain-like"/>
    <property type="match status" value="1"/>
</dbReference>
<dbReference type="EMBL" id="JAGQDG010000006">
    <property type="protein sequence ID" value="MBQ0937045.1"/>
    <property type="molecule type" value="Genomic_DNA"/>
</dbReference>
<dbReference type="InterPro" id="IPR029058">
    <property type="entry name" value="AB_hydrolase_fold"/>
</dbReference>
<comment type="caution">
    <text evidence="4">The sequence shown here is derived from an EMBL/GenBank/DDBJ whole genome shotgun (WGS) entry which is preliminary data.</text>
</comment>
<dbReference type="SMART" id="SM00939">
    <property type="entry name" value="PepX_C"/>
    <property type="match status" value="1"/>
</dbReference>
<feature type="domain" description="Xaa-Pro dipeptidyl-peptidase C-terminal" evidence="3">
    <location>
        <begin position="337"/>
        <end position="567"/>
    </location>
</feature>
<keyword evidence="5" id="KW-1185">Reference proteome</keyword>
<dbReference type="InterPro" id="IPR013736">
    <property type="entry name" value="Xaa-Pro_dipept_C"/>
</dbReference>
<evidence type="ECO:0000313" key="5">
    <source>
        <dbReference type="Proteomes" id="UP000672097"/>
    </source>
</evidence>
<gene>
    <name evidence="4" type="ORF">KAK11_17085</name>
</gene>
<dbReference type="Pfam" id="PF08530">
    <property type="entry name" value="PepX_C"/>
    <property type="match status" value="1"/>
</dbReference>
<name>A0ABS5E0V8_9BURK</name>
<dbReference type="InterPro" id="IPR000383">
    <property type="entry name" value="Xaa-Pro-like_dom"/>
</dbReference>
<evidence type="ECO:0000259" key="3">
    <source>
        <dbReference type="SMART" id="SM00939"/>
    </source>
</evidence>
<feature type="signal peptide" evidence="2">
    <location>
        <begin position="1"/>
        <end position="30"/>
    </location>
</feature>
<dbReference type="Proteomes" id="UP000672097">
    <property type="component" value="Unassembled WGS sequence"/>
</dbReference>
<keyword evidence="1" id="KW-0378">Hydrolase</keyword>
<dbReference type="InterPro" id="IPR008979">
    <property type="entry name" value="Galactose-bd-like_sf"/>
</dbReference>
<reference evidence="4 5" key="1">
    <citation type="submission" date="2021-04" db="EMBL/GenBank/DDBJ databases">
        <title>The genome sequence of type strain Ideonella paludis KCTC 32238.</title>
        <authorList>
            <person name="Liu Y."/>
        </authorList>
    </citation>
    <scope>NUCLEOTIDE SEQUENCE [LARGE SCALE GENOMIC DNA]</scope>
    <source>
        <strain evidence="4 5">KCTC 32238</strain>
    </source>
</reference>
<dbReference type="Gene3D" id="2.60.120.260">
    <property type="entry name" value="Galactose-binding domain-like"/>
    <property type="match status" value="1"/>
</dbReference>
<evidence type="ECO:0000256" key="2">
    <source>
        <dbReference type="SAM" id="SignalP"/>
    </source>
</evidence>
<dbReference type="RefSeq" id="WP_210810453.1">
    <property type="nucleotide sequence ID" value="NZ_JAGQDG010000006.1"/>
</dbReference>
<dbReference type="Gene3D" id="3.40.50.1820">
    <property type="entry name" value="alpha/beta hydrolase"/>
    <property type="match status" value="2"/>
</dbReference>
<proteinExistence type="predicted"/>
<dbReference type="Pfam" id="PF02129">
    <property type="entry name" value="Peptidase_S15"/>
    <property type="match status" value="1"/>
</dbReference>
<feature type="chain" id="PRO_5046739083" description="Xaa-Pro dipeptidyl-peptidase C-terminal domain-containing protein" evidence="2">
    <location>
        <begin position="31"/>
        <end position="606"/>
    </location>
</feature>
<protein>
    <recommendedName>
        <fullName evidence="3">Xaa-Pro dipeptidyl-peptidase C-terminal domain-containing protein</fullName>
    </recommendedName>
</protein>
<evidence type="ECO:0000256" key="1">
    <source>
        <dbReference type="ARBA" id="ARBA00022801"/>
    </source>
</evidence>
<keyword evidence="2" id="KW-0732">Signal</keyword>
<evidence type="ECO:0000313" key="4">
    <source>
        <dbReference type="EMBL" id="MBQ0937045.1"/>
    </source>
</evidence>
<sequence>MTWTHSMLYRGMAGLLVGTSLITLGAPVSAAGGAQGRPWVVGQKTVPYFNRAEAISEVVFVETGRDDDRDGKSDRIRVELTRPNTAPGAKVPLIIHASPYFAQQPRQEWETDFFVPYGYAVATVALPGTDFSTGCADVGGTREVQGSKAVIDWANGRARGFYADGSPADATLWGTGQSAMIGVSWDGTIANAVASTGVEGLKTIVPVAAISSWYDYTRGNGIPFFADHVTFLNDYVSNYFSQTCRDLTPVLQTSSDDPTGNYNKWWSVRDFRINAAKIKASVFVVHGLNDENVKTRQFGEWWSELSRLGVERRLFLHQGEHIEPFYDFGSTYTTPLLQWFDYYLQGLDNGVPQEPQAIIQRENKTWSTDAVWPPAGITDHTLKLTSPLGQAAGRLSASAAAPSVAERYLSFTQAAAYSRDSIVANPTQARTDRLVFLSNTLSSPVRLAGTATLSVRVQVDKAAAGLQARVVDYGKTGAAYVVSRTIADLGHFKGWDKKRELVPGKWYTLTWEINADDRIFEAGHNLGVVISAEKPNPLIAYAPVKVTLDTEKSTITMPLSGDLSSLARPAERMRDIRTTTVGPREPTRDLREFVREFVEAGRAKTR</sequence>
<dbReference type="SUPFAM" id="SSF53474">
    <property type="entry name" value="alpha/beta-Hydrolases"/>
    <property type="match status" value="1"/>
</dbReference>
<accession>A0ABS5E0V8</accession>
<organism evidence="4 5">
    <name type="scientific">Ideonella paludis</name>
    <dbReference type="NCBI Taxonomy" id="1233411"/>
    <lineage>
        <taxon>Bacteria</taxon>
        <taxon>Pseudomonadati</taxon>
        <taxon>Pseudomonadota</taxon>
        <taxon>Betaproteobacteria</taxon>
        <taxon>Burkholderiales</taxon>
        <taxon>Sphaerotilaceae</taxon>
        <taxon>Ideonella</taxon>
    </lineage>
</organism>